<comment type="caution">
    <text evidence="1">The sequence shown here is derived from an EMBL/GenBank/DDBJ whole genome shotgun (WGS) entry which is preliminary data.</text>
</comment>
<dbReference type="EMBL" id="PPTF01000010">
    <property type="protein sequence ID" value="POB00303.1"/>
    <property type="molecule type" value="Genomic_DNA"/>
</dbReference>
<accession>A0A2K4MTJ9</accession>
<dbReference type="AlphaFoldDB" id="A0A2K4MTJ9"/>
<dbReference type="Proteomes" id="UP000236416">
    <property type="component" value="Unassembled WGS sequence"/>
</dbReference>
<evidence type="ECO:0000313" key="1">
    <source>
        <dbReference type="EMBL" id="POB00303.1"/>
    </source>
</evidence>
<evidence type="ECO:0000313" key="2">
    <source>
        <dbReference type="Proteomes" id="UP000236416"/>
    </source>
</evidence>
<keyword evidence="2" id="KW-1185">Reference proteome</keyword>
<sequence>MVLTLEEMASPASLYSFHLPAGDTALRIEQISGPTVLSAIPQGGSKINVISGPDTGRQEKITLRVQGRQQQYLASFDQLTLTGPHHGAMLEPDETGKMGDVSDLTILPSATTLGVLLSDQTKPQTIALQSPSNRHLSSLHATLDNGNEAFDLNDQISLQSNGQITLHTTKLLPLLLPGRQHELYLSGTDSQGSSFNHSFYFYYASNRIHGQLKQNNAQVAAELQDAIVVLRGFGNRLSWASRLSADGAFDFGTVPIDNYLVELIDPHERHSANALFLVKQAGQTIFVPLELTQPNSAAKIKIQPLGLGNRPFRRPSIARTQKVARPPRPIQSPGLGSVNVASAWENVTIQQEKEVSIPVGINKINIQASVYTNEYPNYSSIPGNRFNDSWRYWWTCAGQQYNQAGQVNDSHTNAAERQFSHNLSLDPKRATPALCRIGASAVNIGDSMVSTNVHVQIQGELFSIDKVEYKNGLWRDDSRGGNQLYNVSLPTQLGQQFGIKRPWNMEIVYSPADTPIHKVGLDLLYDGKRVPLTKNASFSQTRPGLLKVSYAATQPLPLQPVYGLAQLEATLYTEKDGVENSTLPQAMIFPLTRKDSFQPLFEIRNVFSMPESRRYGPRDDATGGDGWLRNDMLNLLRTPPMLPLLGDISGEHGWQDASGKAMGAHSTHKGGYDADLRYWDENGRWDSPMRGDNDGAEIARVVEAARAEVKAGSTSQPNLNRLVNWVNSNRNQLNALEARLGSQLRKIYVGDKAWFARPLLEGRFPDGTHIPLPGAKAPNNILGPWANKSSKIVPTVNHNHHFHIRLAP</sequence>
<proteinExistence type="predicted"/>
<gene>
    <name evidence="1" type="ORF">C2134_02575</name>
</gene>
<name>A0A2K4MTJ9_9NEIS</name>
<organism evidence="1 2">
    <name type="scientific">Chromobacterium sinusclupearum</name>
    <dbReference type="NCBI Taxonomy" id="2077146"/>
    <lineage>
        <taxon>Bacteria</taxon>
        <taxon>Pseudomonadati</taxon>
        <taxon>Pseudomonadota</taxon>
        <taxon>Betaproteobacteria</taxon>
        <taxon>Neisseriales</taxon>
        <taxon>Chromobacteriaceae</taxon>
        <taxon>Chromobacterium</taxon>
    </lineage>
</organism>
<dbReference type="InterPro" id="IPR009045">
    <property type="entry name" value="Zn_M74/Hedgehog-like"/>
</dbReference>
<protein>
    <submittedName>
        <fullName evidence="1">Uncharacterized protein</fullName>
    </submittedName>
</protein>
<reference evidence="1 2" key="1">
    <citation type="submission" date="2018-01" db="EMBL/GenBank/DDBJ databases">
        <title>Genomic Sequence of Chromobacterium MWU13-2610 from wild cranberry bogs within the Cape Cod National Seashore.</title>
        <authorList>
            <person name="O'Hara-Hanley K."/>
            <person name="Soby S."/>
            <person name="Harrison A."/>
        </authorList>
    </citation>
    <scope>NUCLEOTIDE SEQUENCE [LARGE SCALE GENOMIC DNA]</scope>
    <source>
        <strain evidence="1 2">MWU13-2610</strain>
    </source>
</reference>
<dbReference type="Gene3D" id="3.30.1380.10">
    <property type="match status" value="1"/>
</dbReference>